<dbReference type="GeneID" id="91105210"/>
<dbReference type="RefSeq" id="XP_066086265.1">
    <property type="nucleotide sequence ID" value="XM_066230168.1"/>
</dbReference>
<dbReference type="AlphaFoldDB" id="A0AAX4KRH5"/>
<dbReference type="KEGG" id="ker:91105210"/>
<name>A0AAX4KRH5_9TREE</name>
<dbReference type="Proteomes" id="UP001358614">
    <property type="component" value="Chromosome 2"/>
</dbReference>
<accession>A0AAX4KRH5</accession>
<evidence type="ECO:0008006" key="3">
    <source>
        <dbReference type="Google" id="ProtNLM"/>
    </source>
</evidence>
<organism evidence="1 2">
    <name type="scientific">Kwoniella europaea PYCC6329</name>
    <dbReference type="NCBI Taxonomy" id="1423913"/>
    <lineage>
        <taxon>Eukaryota</taxon>
        <taxon>Fungi</taxon>
        <taxon>Dikarya</taxon>
        <taxon>Basidiomycota</taxon>
        <taxon>Agaricomycotina</taxon>
        <taxon>Tremellomycetes</taxon>
        <taxon>Tremellales</taxon>
        <taxon>Cryptococcaceae</taxon>
        <taxon>Kwoniella</taxon>
    </lineage>
</organism>
<sequence>MPPRPSPARRKEITRLSINLGKLPSEISLYIIDIISAKQDRATLLALIRTCRKLYHICAPTLYEDIDIADHNYRKVLYGLGPNFDGPPLPRRAPKSTDDKDPFSRKYNLLRSTQSLTIENAKPLKAILDIRFGFWDLEPEAIEPIMDIFTDLYTLTFAPTVIYDIEDDPEGWEEVFEGICDIGPILGICYHTGPYPSDWWTSKVIKQGLVNVCGMDLTMYVYDLDFVCLDEYDMERIQIFFCPLSKIDDKKLRKNYPADQEYNIKEFMVRHFDRRSEDFIGVNPRLKKIEFHNVIYCDDLKESRKQPKITQWITRTRVDGRFTEVPSSVSDTTSHEIPASSSSEVMKAKPSYMPPWVISLFDDEKVLTQIDQMVEFWPARENCCRICCRNGYGGLRDWKPEVSYRIVVETFAANVCERN</sequence>
<keyword evidence="2" id="KW-1185">Reference proteome</keyword>
<evidence type="ECO:0000313" key="1">
    <source>
        <dbReference type="EMBL" id="WWD08298.1"/>
    </source>
</evidence>
<proteinExistence type="predicted"/>
<evidence type="ECO:0000313" key="2">
    <source>
        <dbReference type="Proteomes" id="UP001358614"/>
    </source>
</evidence>
<protein>
    <recommendedName>
        <fullName evidence="3">F-box domain-containing protein</fullName>
    </recommendedName>
</protein>
<gene>
    <name evidence="1" type="ORF">V865_006409</name>
</gene>
<dbReference type="EMBL" id="CP144090">
    <property type="protein sequence ID" value="WWD08298.1"/>
    <property type="molecule type" value="Genomic_DNA"/>
</dbReference>
<reference evidence="1 2" key="1">
    <citation type="submission" date="2024-01" db="EMBL/GenBank/DDBJ databases">
        <title>Comparative genomics of Cryptococcus and Kwoniella reveals pathogenesis evolution and contrasting modes of karyotype evolution via chromosome fusion or intercentromeric recombination.</title>
        <authorList>
            <person name="Coelho M.A."/>
            <person name="David-Palma M."/>
            <person name="Shea T."/>
            <person name="Bowers K."/>
            <person name="McGinley-Smith S."/>
            <person name="Mohammad A.W."/>
            <person name="Gnirke A."/>
            <person name="Yurkov A.M."/>
            <person name="Nowrousian M."/>
            <person name="Sun S."/>
            <person name="Cuomo C.A."/>
            <person name="Heitman J."/>
        </authorList>
    </citation>
    <scope>NUCLEOTIDE SEQUENCE [LARGE SCALE GENOMIC DNA]</scope>
    <source>
        <strain evidence="1 2">PYCC6329</strain>
    </source>
</reference>